<dbReference type="GO" id="GO:0019068">
    <property type="term" value="P:virion assembly"/>
    <property type="evidence" value="ECO:0007669"/>
    <property type="project" value="InterPro"/>
</dbReference>
<sequence>QAVGTNGPVTVKVLFSVIDLRSWKELAGTYREDPEKVTKIFETIVRTQYPDWTDIQVVLDTLLTLDERIMVLAKAKEEAERIHAQSAQRGTVNDHFPPADPRWDPNNPAQHELLTRYHRLIVFGMRHAILKAINLSKLYQVIQRREESPSDF</sequence>
<dbReference type="PANTHER" id="PTHR33166">
    <property type="entry name" value="GAG_P30 DOMAIN-CONTAINING PROTEIN"/>
    <property type="match status" value="1"/>
</dbReference>
<protein>
    <recommendedName>
        <fullName evidence="1">Core shell protein Gag P30 domain-containing protein</fullName>
    </recommendedName>
</protein>
<reference evidence="2 3" key="1">
    <citation type="submission" date="2014-04" db="EMBL/GenBank/DDBJ databases">
        <title>Genome evolution of avian class.</title>
        <authorList>
            <person name="Zhang G."/>
            <person name="Li C."/>
        </authorList>
    </citation>
    <scope>NUCLEOTIDE SEQUENCE [LARGE SCALE GENOMIC DNA]</scope>
    <source>
        <strain evidence="2">BGI_AS28</strain>
    </source>
</reference>
<keyword evidence="3" id="KW-1185">Reference proteome</keyword>
<dbReference type="EMBL" id="KL224607">
    <property type="protein sequence ID" value="KFW61769.1"/>
    <property type="molecule type" value="Genomic_DNA"/>
</dbReference>
<name>A0A093QST2_PYGAD</name>
<dbReference type="Proteomes" id="UP000054081">
    <property type="component" value="Unassembled WGS sequence"/>
</dbReference>
<dbReference type="InterPro" id="IPR003036">
    <property type="entry name" value="Gag_P30"/>
</dbReference>
<dbReference type="STRING" id="9238.A0A093QST2"/>
<gene>
    <name evidence="2" type="ORF">AS28_03229</name>
</gene>
<evidence type="ECO:0000313" key="2">
    <source>
        <dbReference type="EMBL" id="KFW61769.1"/>
    </source>
</evidence>
<dbReference type="SUPFAM" id="SSF47943">
    <property type="entry name" value="Retrovirus capsid protein, N-terminal core domain"/>
    <property type="match status" value="1"/>
</dbReference>
<dbReference type="InterPro" id="IPR008919">
    <property type="entry name" value="Retrov_capsid_N"/>
</dbReference>
<evidence type="ECO:0000259" key="1">
    <source>
        <dbReference type="Pfam" id="PF02093"/>
    </source>
</evidence>
<feature type="domain" description="Core shell protein Gag P30" evidence="1">
    <location>
        <begin position="19"/>
        <end position="152"/>
    </location>
</feature>
<dbReference type="InterPro" id="IPR050462">
    <property type="entry name" value="Retroviral_Gag-Pol_poly"/>
</dbReference>
<dbReference type="AlphaFoldDB" id="A0A093QST2"/>
<dbReference type="Pfam" id="PF02093">
    <property type="entry name" value="Gag_p30"/>
    <property type="match status" value="1"/>
</dbReference>
<feature type="non-terminal residue" evidence="2">
    <location>
        <position position="152"/>
    </location>
</feature>
<evidence type="ECO:0000313" key="3">
    <source>
        <dbReference type="Proteomes" id="UP000054081"/>
    </source>
</evidence>
<proteinExistence type="predicted"/>
<dbReference type="Gene3D" id="1.10.375.10">
    <property type="entry name" value="Human Immunodeficiency Virus Type 1 Capsid Protein"/>
    <property type="match status" value="1"/>
</dbReference>
<accession>A0A093QST2</accession>
<organism evidence="2 3">
    <name type="scientific">Pygoscelis adeliae</name>
    <name type="common">Adelie penguin</name>
    <dbReference type="NCBI Taxonomy" id="9238"/>
    <lineage>
        <taxon>Eukaryota</taxon>
        <taxon>Metazoa</taxon>
        <taxon>Chordata</taxon>
        <taxon>Craniata</taxon>
        <taxon>Vertebrata</taxon>
        <taxon>Euteleostomi</taxon>
        <taxon>Archelosauria</taxon>
        <taxon>Archosauria</taxon>
        <taxon>Dinosauria</taxon>
        <taxon>Saurischia</taxon>
        <taxon>Theropoda</taxon>
        <taxon>Coelurosauria</taxon>
        <taxon>Aves</taxon>
        <taxon>Neognathae</taxon>
        <taxon>Neoaves</taxon>
        <taxon>Aequornithes</taxon>
        <taxon>Sphenisciformes</taxon>
        <taxon>Spheniscidae</taxon>
        <taxon>Pygoscelis</taxon>
    </lineage>
</organism>
<feature type="non-terminal residue" evidence="2">
    <location>
        <position position="1"/>
    </location>
</feature>